<reference evidence="1" key="1">
    <citation type="submission" date="2021-02" db="EMBL/GenBank/DDBJ databases">
        <authorList>
            <person name="Dougan E. K."/>
            <person name="Rhodes N."/>
            <person name="Thang M."/>
            <person name="Chan C."/>
        </authorList>
    </citation>
    <scope>NUCLEOTIDE SEQUENCE</scope>
</reference>
<evidence type="ECO:0000313" key="1">
    <source>
        <dbReference type="EMBL" id="CAE7551191.1"/>
    </source>
</evidence>
<comment type="caution">
    <text evidence="1">The sequence shown here is derived from an EMBL/GenBank/DDBJ whole genome shotgun (WGS) entry which is preliminary data.</text>
</comment>
<organism evidence="1 2">
    <name type="scientific">Symbiodinium natans</name>
    <dbReference type="NCBI Taxonomy" id="878477"/>
    <lineage>
        <taxon>Eukaryota</taxon>
        <taxon>Sar</taxon>
        <taxon>Alveolata</taxon>
        <taxon>Dinophyceae</taxon>
        <taxon>Suessiales</taxon>
        <taxon>Symbiodiniaceae</taxon>
        <taxon>Symbiodinium</taxon>
    </lineage>
</organism>
<protein>
    <submittedName>
        <fullName evidence="1">ZupT protein</fullName>
    </submittedName>
</protein>
<name>A0A812U1T8_9DINO</name>
<dbReference type="Proteomes" id="UP000604046">
    <property type="component" value="Unassembled WGS sequence"/>
</dbReference>
<gene>
    <name evidence="1" type="primary">zupT</name>
    <name evidence="1" type="ORF">SNAT2548_LOCUS30951</name>
</gene>
<sequence length="154" mass="16967">MELGDMASLDLELSKWRGEVLSARFGDCRGVVEAVVNMAKERLLTWRGVDHTWKEVIREVERMPSSLSSLTNQCQRLFRAMKEAQLTKPGGPVLRLTGGTSTASLLSAGTWRLLVGLVATVALRPHNDFLSSSASLPRLLGSDTDSDYQERYSG</sequence>
<keyword evidence="2" id="KW-1185">Reference proteome</keyword>
<dbReference type="EMBL" id="CAJNDS010002634">
    <property type="protein sequence ID" value="CAE7551191.1"/>
    <property type="molecule type" value="Genomic_DNA"/>
</dbReference>
<proteinExistence type="predicted"/>
<accession>A0A812U1T8</accession>
<dbReference type="AlphaFoldDB" id="A0A812U1T8"/>
<evidence type="ECO:0000313" key="2">
    <source>
        <dbReference type="Proteomes" id="UP000604046"/>
    </source>
</evidence>